<name>A0A553MR84_9TELE</name>
<feature type="compositionally biased region" description="Polar residues" evidence="1">
    <location>
        <begin position="68"/>
        <end position="82"/>
    </location>
</feature>
<protein>
    <submittedName>
        <fullName evidence="2">Uncharacterized protein</fullName>
    </submittedName>
</protein>
<evidence type="ECO:0000256" key="1">
    <source>
        <dbReference type="SAM" id="MobiDB-lite"/>
    </source>
</evidence>
<comment type="caution">
    <text evidence="2">The sequence shown here is derived from an EMBL/GenBank/DDBJ whole genome shotgun (WGS) entry which is preliminary data.</text>
</comment>
<proteinExistence type="predicted"/>
<dbReference type="EMBL" id="SRMA01027312">
    <property type="protein sequence ID" value="TRY55690.1"/>
    <property type="molecule type" value="Genomic_DNA"/>
</dbReference>
<evidence type="ECO:0000313" key="3">
    <source>
        <dbReference type="Proteomes" id="UP000316079"/>
    </source>
</evidence>
<feature type="compositionally biased region" description="Basic and acidic residues" evidence="1">
    <location>
        <begin position="54"/>
        <end position="66"/>
    </location>
</feature>
<evidence type="ECO:0000313" key="2">
    <source>
        <dbReference type="EMBL" id="TRY55690.1"/>
    </source>
</evidence>
<feature type="region of interest" description="Disordered" evidence="1">
    <location>
        <begin position="34"/>
        <end position="82"/>
    </location>
</feature>
<reference evidence="2 3" key="1">
    <citation type="journal article" date="2019" name="Sci. Data">
        <title>Hybrid genome assembly and annotation of Danionella translucida.</title>
        <authorList>
            <person name="Kadobianskyi M."/>
            <person name="Schulze L."/>
            <person name="Schuelke M."/>
            <person name="Judkewitz B."/>
        </authorList>
    </citation>
    <scope>NUCLEOTIDE SEQUENCE [LARGE SCALE GENOMIC DNA]</scope>
    <source>
        <strain evidence="2 3">Bolton</strain>
    </source>
</reference>
<accession>A0A553MR84</accession>
<gene>
    <name evidence="2" type="ORF">DNTS_010272</name>
</gene>
<sequence>MSLRPFFPLGVSARPRVASGAAAECGLLGLRRSSSIRGSRAHSSTPSGLSFPPERGRTSRGNRPESRSCPSTENTNHSRGNFSLTANLVAVNAGARKQKMVNDTLTFRVNLKGRLHQVHRR</sequence>
<dbReference type="AlphaFoldDB" id="A0A553MR84"/>
<organism evidence="2 3">
    <name type="scientific">Danionella cerebrum</name>
    <dbReference type="NCBI Taxonomy" id="2873325"/>
    <lineage>
        <taxon>Eukaryota</taxon>
        <taxon>Metazoa</taxon>
        <taxon>Chordata</taxon>
        <taxon>Craniata</taxon>
        <taxon>Vertebrata</taxon>
        <taxon>Euteleostomi</taxon>
        <taxon>Actinopterygii</taxon>
        <taxon>Neopterygii</taxon>
        <taxon>Teleostei</taxon>
        <taxon>Ostariophysi</taxon>
        <taxon>Cypriniformes</taxon>
        <taxon>Danionidae</taxon>
        <taxon>Danioninae</taxon>
        <taxon>Danionella</taxon>
    </lineage>
</organism>
<dbReference type="Proteomes" id="UP000316079">
    <property type="component" value="Unassembled WGS sequence"/>
</dbReference>
<keyword evidence="3" id="KW-1185">Reference proteome</keyword>